<dbReference type="Pfam" id="PF14112">
    <property type="entry name" value="DUF4284"/>
    <property type="match status" value="1"/>
</dbReference>
<dbReference type="InterPro" id="IPR025560">
    <property type="entry name" value="Imm22"/>
</dbReference>
<dbReference type="EMBL" id="VRLW01000003">
    <property type="protein sequence ID" value="KAA1257256.1"/>
    <property type="molecule type" value="Genomic_DNA"/>
</dbReference>
<accession>A0A5B1C8E6</accession>
<keyword evidence="3" id="KW-1185">Reference proteome</keyword>
<evidence type="ECO:0000313" key="1">
    <source>
        <dbReference type="EMBL" id="KAA1257256.1"/>
    </source>
</evidence>
<evidence type="ECO:0000313" key="2">
    <source>
        <dbReference type="EMBL" id="KAA1257398.1"/>
    </source>
</evidence>
<organism evidence="2 3">
    <name type="scientific">Rubripirellula obstinata</name>
    <dbReference type="NCBI Taxonomy" id="406547"/>
    <lineage>
        <taxon>Bacteria</taxon>
        <taxon>Pseudomonadati</taxon>
        <taxon>Planctomycetota</taxon>
        <taxon>Planctomycetia</taxon>
        <taxon>Pirellulales</taxon>
        <taxon>Pirellulaceae</taxon>
        <taxon>Rubripirellula</taxon>
    </lineage>
</organism>
<comment type="caution">
    <text evidence="2">The sequence shown here is derived from an EMBL/GenBank/DDBJ whole genome shotgun (WGS) entry which is preliminary data.</text>
</comment>
<name>A0A5B1C8E6_9BACT</name>
<dbReference type="RefSeq" id="WP_068267171.1">
    <property type="nucleotide sequence ID" value="NZ_LWSK01000165.1"/>
</dbReference>
<dbReference type="EMBL" id="VRLW01000002">
    <property type="protein sequence ID" value="KAA1257398.1"/>
    <property type="molecule type" value="Genomic_DNA"/>
</dbReference>
<dbReference type="AlphaFoldDB" id="A0A5B1C8E6"/>
<protein>
    <submittedName>
        <fullName evidence="2">Uncharacterized protein</fullName>
    </submittedName>
</protein>
<proteinExistence type="predicted"/>
<reference evidence="2 3" key="1">
    <citation type="submission" date="2019-08" db="EMBL/GenBank/DDBJ databases">
        <title>Deep-cultivation of Planctomycetes and their phenomic and genomic characterization uncovers novel biology.</title>
        <authorList>
            <person name="Wiegand S."/>
            <person name="Jogler M."/>
            <person name="Boedeker C."/>
            <person name="Pinto D."/>
            <person name="Vollmers J."/>
            <person name="Rivas-Marin E."/>
            <person name="Kohn T."/>
            <person name="Peeters S.H."/>
            <person name="Heuer A."/>
            <person name="Rast P."/>
            <person name="Oberbeckmann S."/>
            <person name="Bunk B."/>
            <person name="Jeske O."/>
            <person name="Meyerdierks A."/>
            <person name="Storesund J.E."/>
            <person name="Kallscheuer N."/>
            <person name="Luecker S."/>
            <person name="Lage O.M."/>
            <person name="Pohl T."/>
            <person name="Merkel B.J."/>
            <person name="Hornburger P."/>
            <person name="Mueller R.-W."/>
            <person name="Bruemmer F."/>
            <person name="Labrenz M."/>
            <person name="Spormann A.M."/>
            <person name="Op Den Camp H."/>
            <person name="Overmann J."/>
            <person name="Amann R."/>
            <person name="Jetten M.S.M."/>
            <person name="Mascher T."/>
            <person name="Medema M.H."/>
            <person name="Devos D.P."/>
            <person name="Kaster A.-K."/>
            <person name="Ovreas L."/>
            <person name="Rohde M."/>
            <person name="Galperin M.Y."/>
            <person name="Jogler C."/>
        </authorList>
    </citation>
    <scope>NUCLEOTIDE SEQUENCE [LARGE SCALE GENOMIC DNA]</scope>
    <source>
        <strain evidence="2 3">LF1</strain>
    </source>
</reference>
<sequence>MDTVHIFACARRFIDAQHFADFVEADYSDDGDIIDSEFMREIGLHDGYEPMTIEKCLLSDTANLRSALSGCSYLDQYINDLPIDLSADAIVCVFSPNRPKSPSLSSMTYVGAFSYTP</sequence>
<gene>
    <name evidence="2" type="ORF">LF1_52470</name>
    <name evidence="1" type="ORF">LF1_54050</name>
</gene>
<evidence type="ECO:0000313" key="3">
    <source>
        <dbReference type="Proteomes" id="UP000322699"/>
    </source>
</evidence>
<dbReference type="Proteomes" id="UP000322699">
    <property type="component" value="Unassembled WGS sequence"/>
</dbReference>